<evidence type="ECO:0000256" key="2">
    <source>
        <dbReference type="ARBA" id="ARBA00022722"/>
    </source>
</evidence>
<dbReference type="Pfam" id="PF01850">
    <property type="entry name" value="PIN"/>
    <property type="match status" value="1"/>
</dbReference>
<evidence type="ECO:0000256" key="5">
    <source>
        <dbReference type="ARBA" id="ARBA00022842"/>
    </source>
</evidence>
<comment type="similarity">
    <text evidence="6">Belongs to the PINc/VapC protein family.</text>
</comment>
<keyword evidence="1 6" id="KW-1277">Toxin-antitoxin system</keyword>
<dbReference type="HAMAP" id="MF_00265">
    <property type="entry name" value="VapC_Nob1"/>
    <property type="match status" value="1"/>
</dbReference>
<dbReference type="CDD" id="cd18681">
    <property type="entry name" value="PIN_MtVapC27-VapC40_like"/>
    <property type="match status" value="1"/>
</dbReference>
<evidence type="ECO:0000313" key="8">
    <source>
        <dbReference type="EMBL" id="MCZ0857314.1"/>
    </source>
</evidence>
<dbReference type="SUPFAM" id="SSF88723">
    <property type="entry name" value="PIN domain-like"/>
    <property type="match status" value="1"/>
</dbReference>
<gene>
    <name evidence="6" type="primary">vapC</name>
    <name evidence="8" type="ORF">OHJ16_04565</name>
</gene>
<keyword evidence="9" id="KW-1185">Reference proteome</keyword>
<evidence type="ECO:0000256" key="3">
    <source>
        <dbReference type="ARBA" id="ARBA00022723"/>
    </source>
</evidence>
<dbReference type="InterPro" id="IPR022907">
    <property type="entry name" value="VapC_family"/>
</dbReference>
<keyword evidence="3 6" id="KW-0479">Metal-binding</keyword>
<evidence type="ECO:0000256" key="1">
    <source>
        <dbReference type="ARBA" id="ARBA00022649"/>
    </source>
</evidence>
<comment type="caution">
    <text evidence="8">The sequence shown here is derived from an EMBL/GenBank/DDBJ whole genome shotgun (WGS) entry which is preliminary data.</text>
</comment>
<keyword evidence="2 6" id="KW-0540">Nuclease</keyword>
<dbReference type="Gene3D" id="3.40.50.1010">
    <property type="entry name" value="5'-nuclease"/>
    <property type="match status" value="1"/>
</dbReference>
<comment type="cofactor">
    <cofactor evidence="6">
        <name>Mg(2+)</name>
        <dbReference type="ChEBI" id="CHEBI:18420"/>
    </cofactor>
</comment>
<evidence type="ECO:0000256" key="4">
    <source>
        <dbReference type="ARBA" id="ARBA00022801"/>
    </source>
</evidence>
<dbReference type="EC" id="3.1.-.-" evidence="6"/>
<feature type="binding site" evidence="6">
    <location>
        <position position="103"/>
    </location>
    <ligand>
        <name>Mg(2+)</name>
        <dbReference type="ChEBI" id="CHEBI:18420"/>
    </ligand>
</feature>
<organism evidence="8 9">
    <name type="scientific">Actinomyces israelii</name>
    <dbReference type="NCBI Taxonomy" id="1659"/>
    <lineage>
        <taxon>Bacteria</taxon>
        <taxon>Bacillati</taxon>
        <taxon>Actinomycetota</taxon>
        <taxon>Actinomycetes</taxon>
        <taxon>Actinomycetales</taxon>
        <taxon>Actinomycetaceae</taxon>
        <taxon>Actinomyces</taxon>
    </lineage>
</organism>
<sequence length="139" mass="14714">MTDRPRLAVDTSVAVPLLVASHQAHGAVHSWARGRELSLSGHALAETYAVLTRLPGDARVSPADAALLIDDWFPETLRLPTESVADVHRRLARLGISGGAVYDALVALAALDNGAVLATRDARARATYETVGVGTEILR</sequence>
<dbReference type="InterPro" id="IPR002716">
    <property type="entry name" value="PIN_dom"/>
</dbReference>
<feature type="binding site" evidence="6">
    <location>
        <position position="10"/>
    </location>
    <ligand>
        <name>Mg(2+)</name>
        <dbReference type="ChEBI" id="CHEBI:18420"/>
    </ligand>
</feature>
<reference evidence="8" key="1">
    <citation type="submission" date="2022-10" db="EMBL/GenBank/DDBJ databases">
        <title>Genome sequence of Actinomyces israelii ATCC 10048.</title>
        <authorList>
            <person name="Watt R.M."/>
            <person name="Tong W.M."/>
        </authorList>
    </citation>
    <scope>NUCLEOTIDE SEQUENCE</scope>
    <source>
        <strain evidence="8">ATCC 10048</strain>
    </source>
</reference>
<comment type="function">
    <text evidence="6">Toxic component of a toxin-antitoxin (TA) system. An RNase.</text>
</comment>
<protein>
    <recommendedName>
        <fullName evidence="6">Ribonuclease VapC</fullName>
        <shortName evidence="6">RNase VapC</shortName>
        <ecNumber evidence="6">3.1.-.-</ecNumber>
    </recommendedName>
    <alternativeName>
        <fullName evidence="6">Toxin VapC</fullName>
    </alternativeName>
</protein>
<accession>A0ABT4I7H6</accession>
<proteinExistence type="inferred from homology"/>
<dbReference type="RefSeq" id="WP_268916933.1">
    <property type="nucleotide sequence ID" value="NZ_CP124548.1"/>
</dbReference>
<evidence type="ECO:0000259" key="7">
    <source>
        <dbReference type="Pfam" id="PF01850"/>
    </source>
</evidence>
<dbReference type="EMBL" id="JAPTMY010000007">
    <property type="protein sequence ID" value="MCZ0857314.1"/>
    <property type="molecule type" value="Genomic_DNA"/>
</dbReference>
<evidence type="ECO:0000313" key="9">
    <source>
        <dbReference type="Proteomes" id="UP001072034"/>
    </source>
</evidence>
<feature type="domain" description="PIN" evidence="7">
    <location>
        <begin position="9"/>
        <end position="127"/>
    </location>
</feature>
<keyword evidence="4 6" id="KW-0378">Hydrolase</keyword>
<keyword evidence="5 6" id="KW-0460">Magnesium</keyword>
<name>A0ABT4I7H6_9ACTO</name>
<keyword evidence="6" id="KW-0800">Toxin</keyword>
<dbReference type="Proteomes" id="UP001072034">
    <property type="component" value="Unassembled WGS sequence"/>
</dbReference>
<dbReference type="InterPro" id="IPR029060">
    <property type="entry name" value="PIN-like_dom_sf"/>
</dbReference>
<evidence type="ECO:0000256" key="6">
    <source>
        <dbReference type="HAMAP-Rule" id="MF_00265"/>
    </source>
</evidence>